<reference evidence="4 5" key="1">
    <citation type="submission" date="2017-07" db="EMBL/GenBank/DDBJ databases">
        <title>Niveispirillum cyanobacteriorum sp. nov., isolated from cyanobacterial aggregates in a eutrophic lake.</title>
        <authorList>
            <person name="Cai H."/>
        </authorList>
    </citation>
    <scope>NUCLEOTIDE SEQUENCE [LARGE SCALE GENOMIC DNA]</scope>
    <source>
        <strain evidence="5">TH1-14</strain>
    </source>
</reference>
<feature type="transmembrane region" description="Helical" evidence="2">
    <location>
        <begin position="99"/>
        <end position="115"/>
    </location>
</feature>
<dbReference type="Pfam" id="PF00990">
    <property type="entry name" value="GGDEF"/>
    <property type="match status" value="1"/>
</dbReference>
<organism evidence="4 5">
    <name type="scientific">Niveispirillum lacus</name>
    <dbReference type="NCBI Taxonomy" id="1981099"/>
    <lineage>
        <taxon>Bacteria</taxon>
        <taxon>Pseudomonadati</taxon>
        <taxon>Pseudomonadota</taxon>
        <taxon>Alphaproteobacteria</taxon>
        <taxon>Rhodospirillales</taxon>
        <taxon>Azospirillaceae</taxon>
        <taxon>Niveispirillum</taxon>
    </lineage>
</organism>
<dbReference type="PANTHER" id="PTHR46663:SF4">
    <property type="entry name" value="DIGUANYLATE CYCLASE DGCT-RELATED"/>
    <property type="match status" value="1"/>
</dbReference>
<evidence type="ECO:0000256" key="2">
    <source>
        <dbReference type="SAM" id="Phobius"/>
    </source>
</evidence>
<feature type="domain" description="GGDEF" evidence="3">
    <location>
        <begin position="254"/>
        <end position="396"/>
    </location>
</feature>
<dbReference type="NCBIfam" id="TIGR00254">
    <property type="entry name" value="GGDEF"/>
    <property type="match status" value="1"/>
</dbReference>
<dbReference type="AlphaFoldDB" id="A0A255YWM3"/>
<dbReference type="EMBL" id="NOXU01000030">
    <property type="protein sequence ID" value="OYQ33633.1"/>
    <property type="molecule type" value="Genomic_DNA"/>
</dbReference>
<protein>
    <recommendedName>
        <fullName evidence="3">GGDEF domain-containing protein</fullName>
    </recommendedName>
</protein>
<dbReference type="InterPro" id="IPR052163">
    <property type="entry name" value="DGC-Regulatory_Protein"/>
</dbReference>
<dbReference type="Proteomes" id="UP000216998">
    <property type="component" value="Unassembled WGS sequence"/>
</dbReference>
<comment type="caution">
    <text evidence="4">The sequence shown here is derived from an EMBL/GenBank/DDBJ whole genome shotgun (WGS) entry which is preliminary data.</text>
</comment>
<dbReference type="PROSITE" id="PS50887">
    <property type="entry name" value="GGDEF"/>
    <property type="match status" value="1"/>
</dbReference>
<keyword evidence="2" id="KW-0812">Transmembrane</keyword>
<feature type="region of interest" description="Disordered" evidence="1">
    <location>
        <begin position="375"/>
        <end position="408"/>
    </location>
</feature>
<feature type="transmembrane region" description="Helical" evidence="2">
    <location>
        <begin position="39"/>
        <end position="62"/>
    </location>
</feature>
<dbReference type="SUPFAM" id="SSF55073">
    <property type="entry name" value="Nucleotide cyclase"/>
    <property type="match status" value="1"/>
</dbReference>
<dbReference type="InterPro" id="IPR000160">
    <property type="entry name" value="GGDEF_dom"/>
</dbReference>
<keyword evidence="2" id="KW-1133">Transmembrane helix</keyword>
<dbReference type="RefSeq" id="WP_094457076.1">
    <property type="nucleotide sequence ID" value="NZ_NOXU01000030.1"/>
</dbReference>
<accession>A0A255YWM3</accession>
<keyword evidence="5" id="KW-1185">Reference proteome</keyword>
<dbReference type="InterPro" id="IPR043128">
    <property type="entry name" value="Rev_trsase/Diguanyl_cyclase"/>
</dbReference>
<proteinExistence type="predicted"/>
<evidence type="ECO:0000313" key="5">
    <source>
        <dbReference type="Proteomes" id="UP000216998"/>
    </source>
</evidence>
<feature type="transmembrane region" description="Helical" evidence="2">
    <location>
        <begin position="152"/>
        <end position="172"/>
    </location>
</feature>
<dbReference type="PANTHER" id="PTHR46663">
    <property type="entry name" value="DIGUANYLATE CYCLASE DGCT-RELATED"/>
    <property type="match status" value="1"/>
</dbReference>
<gene>
    <name evidence="4" type="ORF">CHU95_14770</name>
</gene>
<dbReference type="Gene3D" id="3.30.70.270">
    <property type="match status" value="1"/>
</dbReference>
<dbReference type="CDD" id="cd01949">
    <property type="entry name" value="GGDEF"/>
    <property type="match status" value="1"/>
</dbReference>
<feature type="transmembrane region" description="Helical" evidence="2">
    <location>
        <begin position="192"/>
        <end position="212"/>
    </location>
</feature>
<feature type="transmembrane region" description="Helical" evidence="2">
    <location>
        <begin position="6"/>
        <end position="27"/>
    </location>
</feature>
<dbReference type="SMART" id="SM00267">
    <property type="entry name" value="GGDEF"/>
    <property type="match status" value="1"/>
</dbReference>
<sequence length="408" mass="44793">MPVLDYFTIYAVVAALALINAVALVMVWRINPTVPGLGIWSLSQCLHVTAWVLSVMVIQGLVTGPSYTLINNSLNLASMILLFEGAMRFRGFGNPATRQWLILAGIAMVVGISILNKENMIRRYIWHDAICVAMLIAAAVTMMWRTAPHERIVHGMAAGFYVLMAAAAGWRWTVAVTLSPGETFPYQTLNASVFTLVALFGLGWVYGLMLSVNMRVRQQVLAVSQIDPLTRLANRRQLETVLKRALARQRRGAGAFGITYFDLDRFKAINDRYGHAGGDAVLVTVADRLREFLRDSDDAARIGGDEFVVLFSNLRDGHDLDSASARLRRAIEGPMVLGNDVEDVRISLGAALAPRDGQHIDMLLHHADQAMYQDKRARRAGGPPDDGGQVIAFPPPDEKGRPQGAAFN</sequence>
<dbReference type="InterPro" id="IPR029787">
    <property type="entry name" value="Nucleotide_cyclase"/>
</dbReference>
<name>A0A255YWM3_9PROT</name>
<dbReference type="OrthoDB" id="7366409at2"/>
<evidence type="ECO:0000313" key="4">
    <source>
        <dbReference type="EMBL" id="OYQ33633.1"/>
    </source>
</evidence>
<evidence type="ECO:0000256" key="1">
    <source>
        <dbReference type="SAM" id="MobiDB-lite"/>
    </source>
</evidence>
<evidence type="ECO:0000259" key="3">
    <source>
        <dbReference type="PROSITE" id="PS50887"/>
    </source>
</evidence>
<keyword evidence="2" id="KW-0472">Membrane</keyword>